<dbReference type="Proteomes" id="UP000367750">
    <property type="component" value="Unassembled WGS sequence"/>
</dbReference>
<dbReference type="AlphaFoldDB" id="A0A5J5GA05"/>
<dbReference type="PROSITE" id="PS50977">
    <property type="entry name" value="HTH_TETR_2"/>
    <property type="match status" value="1"/>
</dbReference>
<name>A0A5J5GA05_9BACL</name>
<sequence>MAVVDRRKQVLQAAAKSFSLFGYKATTMDQIARIANVGKGTIYTFFANKDQLFDEILHTVLAEMKGIAEREIQRDKPFFDNLHRVLDALLEFRDEHELFIKLSQENREVGTPQAQEGLDKIEKLVLGYIEREVEHAIRQGEIKPCDPKVVSLVMFRLYVVLTAELNKLNAPLDKEQIKTYFHLFLAEGLEAQRTGVTQQR</sequence>
<feature type="DNA-binding region" description="H-T-H motif" evidence="2">
    <location>
        <begin position="27"/>
        <end position="46"/>
    </location>
</feature>
<dbReference type="PRINTS" id="PR00455">
    <property type="entry name" value="HTHTETR"/>
</dbReference>
<dbReference type="EMBL" id="VYKK01000012">
    <property type="protein sequence ID" value="KAA9004801.1"/>
    <property type="molecule type" value="Genomic_DNA"/>
</dbReference>
<comment type="caution">
    <text evidence="4">The sequence shown here is derived from an EMBL/GenBank/DDBJ whole genome shotgun (WGS) entry which is preliminary data.</text>
</comment>
<dbReference type="InterPro" id="IPR001647">
    <property type="entry name" value="HTH_TetR"/>
</dbReference>
<dbReference type="Gene3D" id="1.10.357.10">
    <property type="entry name" value="Tetracycline Repressor, domain 2"/>
    <property type="match status" value="1"/>
</dbReference>
<dbReference type="SUPFAM" id="SSF46689">
    <property type="entry name" value="Homeodomain-like"/>
    <property type="match status" value="1"/>
</dbReference>
<dbReference type="GO" id="GO:0006355">
    <property type="term" value="P:regulation of DNA-templated transcription"/>
    <property type="evidence" value="ECO:0007669"/>
    <property type="project" value="UniProtKB-ARBA"/>
</dbReference>
<dbReference type="InterPro" id="IPR050109">
    <property type="entry name" value="HTH-type_TetR-like_transc_reg"/>
</dbReference>
<protein>
    <submittedName>
        <fullName evidence="4">TetR/AcrR family transcriptional regulator</fullName>
    </submittedName>
</protein>
<keyword evidence="5" id="KW-1185">Reference proteome</keyword>
<dbReference type="SUPFAM" id="SSF48498">
    <property type="entry name" value="Tetracyclin repressor-like, C-terminal domain"/>
    <property type="match status" value="1"/>
</dbReference>
<dbReference type="InterPro" id="IPR036271">
    <property type="entry name" value="Tet_transcr_reg_TetR-rel_C_sf"/>
</dbReference>
<evidence type="ECO:0000256" key="1">
    <source>
        <dbReference type="ARBA" id="ARBA00023125"/>
    </source>
</evidence>
<dbReference type="PROSITE" id="PS01081">
    <property type="entry name" value="HTH_TETR_1"/>
    <property type="match status" value="1"/>
</dbReference>
<dbReference type="PANTHER" id="PTHR30055">
    <property type="entry name" value="HTH-TYPE TRANSCRIPTIONAL REGULATOR RUTR"/>
    <property type="match status" value="1"/>
</dbReference>
<reference evidence="4 5" key="1">
    <citation type="submission" date="2019-09" db="EMBL/GenBank/DDBJ databases">
        <title>Bacillus ochoae sp. nov., Paenibacillus whitsoniae sp. nov., Paenibacillus spiritus sp. nov. Isolated from the Mars Exploration Rover during spacecraft assembly.</title>
        <authorList>
            <person name="Seuylemezian A."/>
            <person name="Vaishampayan P."/>
        </authorList>
    </citation>
    <scope>NUCLEOTIDE SEQUENCE [LARGE SCALE GENOMIC DNA]</scope>
    <source>
        <strain evidence="4 5">MER_111</strain>
    </source>
</reference>
<dbReference type="RefSeq" id="WP_150457952.1">
    <property type="nucleotide sequence ID" value="NZ_VYKK01000012.1"/>
</dbReference>
<proteinExistence type="predicted"/>
<feature type="domain" description="HTH tetR-type" evidence="3">
    <location>
        <begin position="4"/>
        <end position="64"/>
    </location>
</feature>
<gene>
    <name evidence="4" type="ORF">F4V43_09175</name>
</gene>
<evidence type="ECO:0000313" key="5">
    <source>
        <dbReference type="Proteomes" id="UP000367750"/>
    </source>
</evidence>
<evidence type="ECO:0000313" key="4">
    <source>
        <dbReference type="EMBL" id="KAA9004801.1"/>
    </source>
</evidence>
<dbReference type="InterPro" id="IPR023772">
    <property type="entry name" value="DNA-bd_HTH_TetR-type_CS"/>
</dbReference>
<dbReference type="InterPro" id="IPR009057">
    <property type="entry name" value="Homeodomain-like_sf"/>
</dbReference>
<evidence type="ECO:0000259" key="3">
    <source>
        <dbReference type="PROSITE" id="PS50977"/>
    </source>
</evidence>
<dbReference type="GO" id="GO:0003677">
    <property type="term" value="F:DNA binding"/>
    <property type="evidence" value="ECO:0007669"/>
    <property type="project" value="UniProtKB-UniRule"/>
</dbReference>
<organism evidence="4 5">
    <name type="scientific">Paenibacillus spiritus</name>
    <dbReference type="NCBI Taxonomy" id="2496557"/>
    <lineage>
        <taxon>Bacteria</taxon>
        <taxon>Bacillati</taxon>
        <taxon>Bacillota</taxon>
        <taxon>Bacilli</taxon>
        <taxon>Bacillales</taxon>
        <taxon>Paenibacillaceae</taxon>
        <taxon>Paenibacillus</taxon>
    </lineage>
</organism>
<dbReference type="OrthoDB" id="9812484at2"/>
<dbReference type="PANTHER" id="PTHR30055:SF232">
    <property type="entry name" value="TRANSCRIPTIONAL REGULATOR, TETR FAMILY"/>
    <property type="match status" value="1"/>
</dbReference>
<accession>A0A5J5GA05</accession>
<dbReference type="Pfam" id="PF00440">
    <property type="entry name" value="TetR_N"/>
    <property type="match status" value="1"/>
</dbReference>
<keyword evidence="1 2" id="KW-0238">DNA-binding</keyword>
<evidence type="ECO:0000256" key="2">
    <source>
        <dbReference type="PROSITE-ProRule" id="PRU00335"/>
    </source>
</evidence>